<dbReference type="EMBL" id="CAADFY010000114">
    <property type="protein sequence ID" value="VFK57384.1"/>
    <property type="molecule type" value="Genomic_DNA"/>
</dbReference>
<accession>A0A451AI55</accession>
<proteinExistence type="predicted"/>
<name>A0A451AI55_9GAMM</name>
<organism evidence="2">
    <name type="scientific">Candidatus Kentrum sp. TUN</name>
    <dbReference type="NCBI Taxonomy" id="2126343"/>
    <lineage>
        <taxon>Bacteria</taxon>
        <taxon>Pseudomonadati</taxon>
        <taxon>Pseudomonadota</taxon>
        <taxon>Gammaproteobacteria</taxon>
        <taxon>Candidatus Kentrum</taxon>
    </lineage>
</organism>
<protein>
    <recommendedName>
        <fullName evidence="3">Transposase</fullName>
    </recommendedName>
</protein>
<dbReference type="EMBL" id="CAADFV010000112">
    <property type="protein sequence ID" value="VFK65728.1"/>
    <property type="molecule type" value="Genomic_DNA"/>
</dbReference>
<gene>
    <name evidence="2" type="ORF">BECKTUN1418E_GA0071001_111210</name>
    <name evidence="1" type="ORF">BECKTUN1418F_GA0071002_111410</name>
</gene>
<reference evidence="2" key="1">
    <citation type="submission" date="2019-02" db="EMBL/GenBank/DDBJ databases">
        <authorList>
            <person name="Gruber-Vodicka R. H."/>
            <person name="Seah K. B. B."/>
        </authorList>
    </citation>
    <scope>NUCLEOTIDE SEQUENCE</scope>
    <source>
        <strain evidence="2">BECK_BY2</strain>
        <strain evidence="1">BECK_BY3</strain>
    </source>
</reference>
<sequence>MKLYGGTDLHSNNNVIASPDETDQVIYRKPLINGLELVTRAG</sequence>
<evidence type="ECO:0008006" key="3">
    <source>
        <dbReference type="Google" id="ProtNLM"/>
    </source>
</evidence>
<evidence type="ECO:0000313" key="1">
    <source>
        <dbReference type="EMBL" id="VFK57384.1"/>
    </source>
</evidence>
<evidence type="ECO:0000313" key="2">
    <source>
        <dbReference type="EMBL" id="VFK65728.1"/>
    </source>
</evidence>
<dbReference type="AlphaFoldDB" id="A0A451AI55"/>